<dbReference type="EMBL" id="JAIZPD010000010">
    <property type="protein sequence ID" value="KAH0960318.1"/>
    <property type="molecule type" value="Genomic_DNA"/>
</dbReference>
<dbReference type="SUPFAM" id="SSF75005">
    <property type="entry name" value="Arabinanase/levansucrase/invertase"/>
    <property type="match status" value="1"/>
</dbReference>
<comment type="caution">
    <text evidence="8">The sequence shown here is derived from an EMBL/GenBank/DDBJ whole genome shotgun (WGS) entry which is preliminary data.</text>
</comment>
<dbReference type="InterPro" id="IPR023296">
    <property type="entry name" value="Glyco_hydro_beta-prop_sf"/>
</dbReference>
<dbReference type="SUPFAM" id="SSF49899">
    <property type="entry name" value="Concanavalin A-like lectins/glucanases"/>
    <property type="match status" value="1"/>
</dbReference>
<dbReference type="GO" id="GO:0004575">
    <property type="term" value="F:sucrose alpha-glucosidase activity"/>
    <property type="evidence" value="ECO:0007669"/>
    <property type="project" value="TreeGrafter"/>
</dbReference>
<dbReference type="InterPro" id="IPR013320">
    <property type="entry name" value="ConA-like_dom_sf"/>
</dbReference>
<accession>A0A9P8SEY9</accession>
<evidence type="ECO:0000256" key="3">
    <source>
        <dbReference type="ARBA" id="ARBA00023295"/>
    </source>
</evidence>
<feature type="domain" description="Glycosyl hydrolase family 32 N-terminal" evidence="6">
    <location>
        <begin position="41"/>
        <end position="341"/>
    </location>
</feature>
<dbReference type="InterPro" id="IPR001362">
    <property type="entry name" value="Glyco_hydro_32"/>
</dbReference>
<keyword evidence="3 4" id="KW-0326">Glycosidase</keyword>
<evidence type="ECO:0000256" key="4">
    <source>
        <dbReference type="RuleBase" id="RU362110"/>
    </source>
</evidence>
<dbReference type="GeneID" id="68357602"/>
<protein>
    <submittedName>
        <fullName evidence="8">Invertase</fullName>
    </submittedName>
</protein>
<organism evidence="8 9">
    <name type="scientific">Hirsutella rhossiliensis</name>
    <dbReference type="NCBI Taxonomy" id="111463"/>
    <lineage>
        <taxon>Eukaryota</taxon>
        <taxon>Fungi</taxon>
        <taxon>Dikarya</taxon>
        <taxon>Ascomycota</taxon>
        <taxon>Pezizomycotina</taxon>
        <taxon>Sordariomycetes</taxon>
        <taxon>Hypocreomycetidae</taxon>
        <taxon>Hypocreales</taxon>
        <taxon>Ophiocordycipitaceae</taxon>
        <taxon>Hirsutella</taxon>
    </lineage>
</organism>
<keyword evidence="5" id="KW-0732">Signal</keyword>
<dbReference type="Pfam" id="PF00251">
    <property type="entry name" value="Glyco_hydro_32N"/>
    <property type="match status" value="1"/>
</dbReference>
<dbReference type="AlphaFoldDB" id="A0A9P8SEY9"/>
<dbReference type="Pfam" id="PF08244">
    <property type="entry name" value="Glyco_hydro_32C"/>
    <property type="match status" value="1"/>
</dbReference>
<dbReference type="InterPro" id="IPR013189">
    <property type="entry name" value="Glyco_hydro_32_C"/>
</dbReference>
<dbReference type="InterPro" id="IPR013148">
    <property type="entry name" value="Glyco_hydro_32_N"/>
</dbReference>
<dbReference type="OrthoDB" id="202537at2759"/>
<evidence type="ECO:0000313" key="9">
    <source>
        <dbReference type="Proteomes" id="UP000824596"/>
    </source>
</evidence>
<keyword evidence="2 4" id="KW-0378">Hydrolase</keyword>
<dbReference type="CDD" id="cd18622">
    <property type="entry name" value="GH32_Inu-like"/>
    <property type="match status" value="1"/>
</dbReference>
<name>A0A9P8SEY9_9HYPO</name>
<evidence type="ECO:0000259" key="6">
    <source>
        <dbReference type="Pfam" id="PF00251"/>
    </source>
</evidence>
<dbReference type="PANTHER" id="PTHR42800:SF2">
    <property type="entry name" value="INVERTASE-RELATED"/>
    <property type="match status" value="1"/>
</dbReference>
<dbReference type="GO" id="GO:0005987">
    <property type="term" value="P:sucrose catabolic process"/>
    <property type="evidence" value="ECO:0007669"/>
    <property type="project" value="TreeGrafter"/>
</dbReference>
<feature type="chain" id="PRO_5040107777" evidence="5">
    <location>
        <begin position="22"/>
        <end position="552"/>
    </location>
</feature>
<feature type="domain" description="Glycosyl hydrolase family 32 C-terminal" evidence="7">
    <location>
        <begin position="423"/>
        <end position="499"/>
    </location>
</feature>
<dbReference type="RefSeq" id="XP_044717831.1">
    <property type="nucleotide sequence ID" value="XM_044866944.1"/>
</dbReference>
<dbReference type="GO" id="GO:0000324">
    <property type="term" value="C:fungal-type vacuole"/>
    <property type="evidence" value="ECO:0007669"/>
    <property type="project" value="TreeGrafter"/>
</dbReference>
<dbReference type="Proteomes" id="UP000824596">
    <property type="component" value="Unassembled WGS sequence"/>
</dbReference>
<dbReference type="FunFam" id="2.115.10.20:FF:000002">
    <property type="entry name" value="Invertase 2"/>
    <property type="match status" value="1"/>
</dbReference>
<feature type="signal peptide" evidence="5">
    <location>
        <begin position="1"/>
        <end position="21"/>
    </location>
</feature>
<evidence type="ECO:0000256" key="2">
    <source>
        <dbReference type="ARBA" id="ARBA00022801"/>
    </source>
</evidence>
<proteinExistence type="inferred from homology"/>
<evidence type="ECO:0000259" key="7">
    <source>
        <dbReference type="Pfam" id="PF08244"/>
    </source>
</evidence>
<keyword evidence="9" id="KW-1185">Reference proteome</keyword>
<gene>
    <name evidence="8" type="ORF">HRG_08473</name>
</gene>
<evidence type="ECO:0000256" key="5">
    <source>
        <dbReference type="SAM" id="SignalP"/>
    </source>
</evidence>
<dbReference type="PANTHER" id="PTHR42800">
    <property type="entry name" value="EXOINULINASE INUD (AFU_ORTHOLOGUE AFUA_5G00480)"/>
    <property type="match status" value="1"/>
</dbReference>
<dbReference type="Gene3D" id="2.115.10.20">
    <property type="entry name" value="Glycosyl hydrolase domain, family 43"/>
    <property type="match status" value="1"/>
</dbReference>
<dbReference type="Gene3D" id="2.60.120.560">
    <property type="entry name" value="Exo-inulinase, domain 1"/>
    <property type="match status" value="1"/>
</dbReference>
<reference evidence="8" key="1">
    <citation type="submission" date="2021-09" db="EMBL/GenBank/DDBJ databases">
        <title>A high-quality genome of the endoparasitic fungus Hirsutella rhossiliensis with a comparison of Hirsutella genomes reveals transposable elements contributing to genome size variation.</title>
        <authorList>
            <person name="Lin R."/>
            <person name="Jiao Y."/>
            <person name="Sun X."/>
            <person name="Ling J."/>
            <person name="Xie B."/>
            <person name="Cheng X."/>
        </authorList>
    </citation>
    <scope>NUCLEOTIDE SEQUENCE</scope>
    <source>
        <strain evidence="8">HR02</strain>
    </source>
</reference>
<evidence type="ECO:0000256" key="1">
    <source>
        <dbReference type="ARBA" id="ARBA00009902"/>
    </source>
</evidence>
<dbReference type="SMART" id="SM00640">
    <property type="entry name" value="Glyco_32"/>
    <property type="match status" value="1"/>
</dbReference>
<comment type="similarity">
    <text evidence="1 4">Belongs to the glycosyl hydrolase 32 family.</text>
</comment>
<sequence>MARSALAVAVAFGLAAHLCLAVDVHLPLGDDYGGQYRPQVHFSAPQNFLNDPNGLFRDGRGTWHLYYQYNPTELVAGNQHWGHATSRDLYHWVNQPIALFPPRQDVFVFSGSSVVDCNNTSGFFPDQDNGVVAIYTLAAPDSQSQAIAYSRDGGYTFTPYEGNPVIPGNSSQFRDPKVISYQGHWVMALAYPVEFAVGIFISSNLIDWTPVSNFSHRGLLGLQWECPNLVQVPYVDEDGARQDDMWLLVVSVNPGAPLGGSVTQYYPGTFDGTHFRAVDSATRFIDFGKDNYAGQFFYDVADEDPVFIAWASNWQYAQDVPTDREGWRSVMGLPRRTYLTKTARVGWKLVFEPYDLRPVMGDELASSEDLANDALTVDFAHVPSNALYWEAHVTGLPEGALPARASINFTFVSPRTRESFSGGFLLGAESFFLDRSRTRGFDNVFFTDRFSVDSPRSGDSWSLSGVFDRSIIEVFLDRGIDSATTIFFSKQPLTELVLATSDLPEGARVSVRVNALRSGWVEEESINDALVDGYRSPKDAGAHEVQQMIGIQ</sequence>
<evidence type="ECO:0000313" key="8">
    <source>
        <dbReference type="EMBL" id="KAH0960318.1"/>
    </source>
</evidence>